<reference evidence="1 2" key="1">
    <citation type="journal article" date="2012" name="J. Bacteriol.">
        <title>Genome Sequence of Radiation-Resistant Modestobacter marinus Strain BC501, a Representative Actinobacterium That Thrives on Calcareous Stone Surfaces.</title>
        <authorList>
            <person name="Normand P."/>
            <person name="Gury J."/>
            <person name="Pujic P."/>
            <person name="Chouaia B."/>
            <person name="Crotti E."/>
            <person name="Brusetti L."/>
            <person name="Daffonchio D."/>
            <person name="Vacherie B."/>
            <person name="Barbe V."/>
            <person name="Medigue C."/>
            <person name="Calteau A."/>
            <person name="Ghodhbane-Gtari F."/>
            <person name="Essoussi I."/>
            <person name="Nouioui I."/>
            <person name="Abbassi-Ghozzi I."/>
            <person name="Gtari M."/>
        </authorList>
    </citation>
    <scope>NUCLEOTIDE SEQUENCE [LARGE SCALE GENOMIC DNA]</scope>
    <source>
        <strain evidence="2">BC 501</strain>
    </source>
</reference>
<sequence>MGVCMVVNGSDTPDRVGKGLWRSW</sequence>
<organism evidence="1 2">
    <name type="scientific">Modestobacter italicus (strain DSM 44449 / CECT 9708 / BC 501)</name>
    <dbReference type="NCBI Taxonomy" id="2732864"/>
    <lineage>
        <taxon>Bacteria</taxon>
        <taxon>Bacillati</taxon>
        <taxon>Actinomycetota</taxon>
        <taxon>Actinomycetes</taxon>
        <taxon>Geodermatophilales</taxon>
        <taxon>Geodermatophilaceae</taxon>
        <taxon>Modestobacter</taxon>
    </lineage>
</organism>
<dbReference type="STRING" id="477641.MODMU_1298"/>
<name>I4ETN5_MODI5</name>
<dbReference type="AlphaFoldDB" id="I4ETN5"/>
<keyword evidence="2" id="KW-1185">Reference proteome</keyword>
<protein>
    <submittedName>
        <fullName evidence="1">Uncharacterized protein</fullName>
    </submittedName>
</protein>
<gene>
    <name evidence="1" type="ordered locus">MODMU_1298</name>
</gene>
<dbReference type="HOGENOM" id="CLU_3421064_0_0_11"/>
<evidence type="ECO:0000313" key="2">
    <source>
        <dbReference type="Proteomes" id="UP000006461"/>
    </source>
</evidence>
<dbReference type="EMBL" id="FO203431">
    <property type="protein sequence ID" value="CCH86748.1"/>
    <property type="molecule type" value="Genomic_DNA"/>
</dbReference>
<proteinExistence type="predicted"/>
<dbReference type="Proteomes" id="UP000006461">
    <property type="component" value="Chromosome"/>
</dbReference>
<accession>I4ETN5</accession>
<evidence type="ECO:0000313" key="1">
    <source>
        <dbReference type="EMBL" id="CCH86748.1"/>
    </source>
</evidence>
<dbReference type="KEGG" id="mmar:MODMU_1298"/>